<keyword evidence="1" id="KW-1015">Disulfide bond</keyword>
<keyword evidence="6" id="KW-1185">Reference proteome</keyword>
<feature type="domain" description="EGF-like" evidence="4">
    <location>
        <begin position="55"/>
        <end position="87"/>
    </location>
</feature>
<feature type="compositionally biased region" description="Low complexity" evidence="2">
    <location>
        <begin position="306"/>
        <end position="320"/>
    </location>
</feature>
<feature type="region of interest" description="Disordered" evidence="2">
    <location>
        <begin position="16"/>
        <end position="40"/>
    </location>
</feature>
<feature type="compositionally biased region" description="Pro residues" evidence="2">
    <location>
        <begin position="326"/>
        <end position="341"/>
    </location>
</feature>
<feature type="disulfide bond" evidence="1">
    <location>
        <begin position="77"/>
        <end position="86"/>
    </location>
</feature>
<accession>A0AAV9SAR3</accession>
<evidence type="ECO:0000256" key="2">
    <source>
        <dbReference type="SAM" id="MobiDB-lite"/>
    </source>
</evidence>
<name>A0AAV9SAR3_9TELE</name>
<evidence type="ECO:0000313" key="5">
    <source>
        <dbReference type="EMBL" id="KAK5618406.1"/>
    </source>
</evidence>
<keyword evidence="1" id="KW-0245">EGF-like domain</keyword>
<feature type="compositionally biased region" description="Polar residues" evidence="2">
    <location>
        <begin position="291"/>
        <end position="305"/>
    </location>
</feature>
<keyword evidence="3" id="KW-1133">Transmembrane helix</keyword>
<keyword evidence="3" id="KW-0472">Membrane</keyword>
<dbReference type="Proteomes" id="UP001311232">
    <property type="component" value="Unassembled WGS sequence"/>
</dbReference>
<feature type="transmembrane region" description="Helical" evidence="3">
    <location>
        <begin position="108"/>
        <end position="128"/>
    </location>
</feature>
<feature type="disulfide bond" evidence="1">
    <location>
        <begin position="59"/>
        <end position="69"/>
    </location>
</feature>
<dbReference type="Gene3D" id="3.40.50.300">
    <property type="entry name" value="P-loop containing nucleotide triphosphate hydrolases"/>
    <property type="match status" value="1"/>
</dbReference>
<feature type="compositionally biased region" description="Low complexity" evidence="2">
    <location>
        <begin position="213"/>
        <end position="229"/>
    </location>
</feature>
<evidence type="ECO:0000256" key="1">
    <source>
        <dbReference type="PROSITE-ProRule" id="PRU00076"/>
    </source>
</evidence>
<feature type="region of interest" description="Disordered" evidence="2">
    <location>
        <begin position="147"/>
        <end position="259"/>
    </location>
</feature>
<dbReference type="AlphaFoldDB" id="A0AAV9SAR3"/>
<dbReference type="PROSITE" id="PS50026">
    <property type="entry name" value="EGF_3"/>
    <property type="match status" value="1"/>
</dbReference>
<organism evidence="5 6">
    <name type="scientific">Crenichthys baileyi</name>
    <name type="common">White River springfish</name>
    <dbReference type="NCBI Taxonomy" id="28760"/>
    <lineage>
        <taxon>Eukaryota</taxon>
        <taxon>Metazoa</taxon>
        <taxon>Chordata</taxon>
        <taxon>Craniata</taxon>
        <taxon>Vertebrata</taxon>
        <taxon>Euteleostomi</taxon>
        <taxon>Actinopterygii</taxon>
        <taxon>Neopterygii</taxon>
        <taxon>Teleostei</taxon>
        <taxon>Neoteleostei</taxon>
        <taxon>Acanthomorphata</taxon>
        <taxon>Ovalentaria</taxon>
        <taxon>Atherinomorphae</taxon>
        <taxon>Cyprinodontiformes</taxon>
        <taxon>Goodeidae</taxon>
        <taxon>Crenichthys</taxon>
    </lineage>
</organism>
<dbReference type="EMBL" id="JAHHUM010000623">
    <property type="protein sequence ID" value="KAK5618406.1"/>
    <property type="molecule type" value="Genomic_DNA"/>
</dbReference>
<gene>
    <name evidence="5" type="ORF">CRENBAI_018632</name>
</gene>
<comment type="caution">
    <text evidence="1">Lacks conserved residue(s) required for the propagation of feature annotation.</text>
</comment>
<evidence type="ECO:0000256" key="3">
    <source>
        <dbReference type="SAM" id="Phobius"/>
    </source>
</evidence>
<dbReference type="PANTHER" id="PTHR11905:SF112">
    <property type="entry name" value="DISINTEGRIN AND METALLOPROTEINASE DOMAIN-CONTAINING PROTEIN 12"/>
    <property type="match status" value="1"/>
</dbReference>
<comment type="caution">
    <text evidence="5">The sequence shown here is derived from an EMBL/GenBank/DDBJ whole genome shotgun (WGS) entry which is preliminary data.</text>
</comment>
<feature type="compositionally biased region" description="Pro residues" evidence="2">
    <location>
        <begin position="275"/>
        <end position="284"/>
    </location>
</feature>
<proteinExistence type="predicted"/>
<dbReference type="PANTHER" id="PTHR11905">
    <property type="entry name" value="ADAM A DISINTEGRIN AND METALLOPROTEASE DOMAIN"/>
    <property type="match status" value="1"/>
</dbReference>
<feature type="compositionally biased region" description="Pro residues" evidence="2">
    <location>
        <begin position="24"/>
        <end position="35"/>
    </location>
</feature>
<sequence length="487" mass="52407">MEDTVLLLSFNPPPPLLHHRLPTPSIPRPTPPPGSDPGGEDMCLNRRCQNVSVFSVHECAAKCSGRGVCNSNKNCHCEAHWAPPFCDKAGFGGSVDSGPIRLADSRNLTMGILVALLMVMVAALVICIKRKTLIGLLFTSKKNPMEKLRSDSAAISGPSASKQHPSSPTGPAPPLPHSATIFKSPQRGPDAEPPSAPYPSHRLHRLPQCPPVHLSHPVPLSLTLSLTPGPRKPRPPVPPPHRAPLPHTQMAPRAASFHSAPHHNSCRMVMELEKPNPPQKPLPADPRTTRLVRSSSGVQSSTLVRGSSAVCGPAAAPVAPRHARPVPHPNKPSPKHPPTLPKPCIIANRCGNIPTQTETLEGHSYGAFSHCLPLTEREEEKTLSVWKVRSQFEDALENDQLVIVSGVAQTGRSTQIPQWCAEFCLSAQFQHGMVVCTQTNKQQAVDLALCVADEMDVNIGHEVGYTIPLETCCCSDTVLRFVDGSVT</sequence>
<feature type="region of interest" description="Disordered" evidence="2">
    <location>
        <begin position="273"/>
        <end position="341"/>
    </location>
</feature>
<protein>
    <recommendedName>
        <fullName evidence="4">EGF-like domain-containing protein</fullName>
    </recommendedName>
</protein>
<evidence type="ECO:0000313" key="6">
    <source>
        <dbReference type="Proteomes" id="UP001311232"/>
    </source>
</evidence>
<dbReference type="InterPro" id="IPR000742">
    <property type="entry name" value="EGF"/>
</dbReference>
<keyword evidence="3" id="KW-0812">Transmembrane</keyword>
<dbReference type="InterPro" id="IPR027417">
    <property type="entry name" value="P-loop_NTPase"/>
</dbReference>
<reference evidence="5 6" key="1">
    <citation type="submission" date="2021-06" db="EMBL/GenBank/DDBJ databases">
        <authorList>
            <person name="Palmer J.M."/>
        </authorList>
    </citation>
    <scope>NUCLEOTIDE SEQUENCE [LARGE SCALE GENOMIC DNA]</scope>
    <source>
        <strain evidence="5 6">MEX-2019</strain>
        <tissue evidence="5">Muscle</tissue>
    </source>
</reference>
<evidence type="ECO:0000259" key="4">
    <source>
        <dbReference type="PROSITE" id="PS50026"/>
    </source>
</evidence>